<dbReference type="AlphaFoldDB" id="A0A2D4MER2"/>
<organism evidence="1">
    <name type="scientific">Micrurus spixii</name>
    <name type="common">Amazon coral snake</name>
    <dbReference type="NCBI Taxonomy" id="129469"/>
    <lineage>
        <taxon>Eukaryota</taxon>
        <taxon>Metazoa</taxon>
        <taxon>Chordata</taxon>
        <taxon>Craniata</taxon>
        <taxon>Vertebrata</taxon>
        <taxon>Euteleostomi</taxon>
        <taxon>Lepidosauria</taxon>
        <taxon>Squamata</taxon>
        <taxon>Bifurcata</taxon>
        <taxon>Unidentata</taxon>
        <taxon>Episquamata</taxon>
        <taxon>Toxicofera</taxon>
        <taxon>Serpentes</taxon>
        <taxon>Colubroidea</taxon>
        <taxon>Elapidae</taxon>
        <taxon>Elapinae</taxon>
        <taxon>Micrurus</taxon>
    </lineage>
</organism>
<name>A0A2D4MER2_9SAUR</name>
<reference evidence="1" key="2">
    <citation type="submission" date="2017-11" db="EMBL/GenBank/DDBJ databases">
        <title>Coralsnake Venomics: Analyses of Venom Gland Transcriptomes and Proteomes of Six Brazilian Taxa.</title>
        <authorList>
            <person name="Aird S.D."/>
            <person name="Jorge da Silva N."/>
            <person name="Qiu L."/>
            <person name="Villar-Briones A."/>
            <person name="Aparecida-Saddi V."/>
            <person name="Campos-Telles M.P."/>
            <person name="Grau M."/>
            <person name="Mikheyev A.S."/>
        </authorList>
    </citation>
    <scope>NUCLEOTIDE SEQUENCE</scope>
    <source>
        <tissue evidence="1">Venom_gland</tissue>
    </source>
</reference>
<reference evidence="1" key="1">
    <citation type="submission" date="2017-07" db="EMBL/GenBank/DDBJ databases">
        <authorList>
            <person name="Mikheyev A."/>
            <person name="Grau M."/>
        </authorList>
    </citation>
    <scope>NUCLEOTIDE SEQUENCE</scope>
    <source>
        <tissue evidence="1">Venom_gland</tissue>
    </source>
</reference>
<proteinExistence type="predicted"/>
<protein>
    <submittedName>
        <fullName evidence="1">Uncharacterized protein</fullName>
    </submittedName>
</protein>
<accession>A0A2D4MER2</accession>
<evidence type="ECO:0000313" key="1">
    <source>
        <dbReference type="EMBL" id="LAB31326.1"/>
    </source>
</evidence>
<sequence length="123" mass="12973">MFITPLGDNSSRSGLPLPRVKVLYPGTGESSEIPQGSIACSAISAVGQDDLLHCNCAMGLAACTGPAVIPAPLSEVRLEQFTDKGKGATKGDNILSLVEVPGDDQGMLFQWLQLVIWRLSGEF</sequence>
<dbReference type="EMBL" id="IACM01091921">
    <property type="protein sequence ID" value="LAB31326.1"/>
    <property type="molecule type" value="Transcribed_RNA"/>
</dbReference>